<dbReference type="Pfam" id="PF00441">
    <property type="entry name" value="Acyl-CoA_dh_1"/>
    <property type="match status" value="1"/>
</dbReference>
<accession>A0A059FP25</accession>
<evidence type="ECO:0000313" key="10">
    <source>
        <dbReference type="EMBL" id="KCZ92389.1"/>
    </source>
</evidence>
<organism evidence="10 11">
    <name type="scientific">Hyphomonas johnsonii MHS-2</name>
    <dbReference type="NCBI Taxonomy" id="1280950"/>
    <lineage>
        <taxon>Bacteria</taxon>
        <taxon>Pseudomonadati</taxon>
        <taxon>Pseudomonadota</taxon>
        <taxon>Alphaproteobacteria</taxon>
        <taxon>Hyphomonadales</taxon>
        <taxon>Hyphomonadaceae</taxon>
        <taxon>Hyphomonas</taxon>
    </lineage>
</organism>
<dbReference type="AlphaFoldDB" id="A0A059FP25"/>
<dbReference type="CDD" id="cd00567">
    <property type="entry name" value="ACAD"/>
    <property type="match status" value="1"/>
</dbReference>
<dbReference type="PANTHER" id="PTHR43884">
    <property type="entry name" value="ACYL-COA DEHYDROGENASE"/>
    <property type="match status" value="1"/>
</dbReference>
<dbReference type="InterPro" id="IPR009100">
    <property type="entry name" value="AcylCoA_DH/oxidase_NM_dom_sf"/>
</dbReference>
<dbReference type="eggNOG" id="COG1960">
    <property type="taxonomic scope" value="Bacteria"/>
</dbReference>
<dbReference type="SUPFAM" id="SSF47203">
    <property type="entry name" value="Acyl-CoA dehydrogenase C-terminal domain-like"/>
    <property type="match status" value="1"/>
</dbReference>
<feature type="domain" description="Acyl-CoA dehydrogenase/oxidase C-terminal" evidence="7">
    <location>
        <begin position="235"/>
        <end position="383"/>
    </location>
</feature>
<sequence length="386" mass="42547">MTSFTAEPPHVTELRRQLSRWVSEKMPREKRREWDKAHTWDRDLFRELAAMGLIGLTIPEEYGGQGEDIYAAAAVIEELCQGGPTMAGPFIHAAFYGGLNISENGSKEQKEALLPKLARGEMFLCYGLSEPNVGGDLPSVETRVERDGDEIVINGAKRWCTGADWSDYIYCLCRSGGPEDRHGNLTFVLVPTNAPGVSMQPIEHVNLRYTASMDVFLDDVRLPASAIVGGPDKWNKGWDALAGRALDVEKIEITAVAYGIARAALEEAWTYAQERTQFGKPISKHQAIAHKLVTARTKLAACRHMLYHAAWLASEHQPCSVETAMAKLYVADTGVEIGLACQQVIGAYGLSDAYDIERNVRDLLGMPIVGGSSDIQKNNLARMLRL</sequence>
<dbReference type="PIRSF" id="PIRSF016578">
    <property type="entry name" value="HsaA"/>
    <property type="match status" value="1"/>
</dbReference>
<keyword evidence="5 6" id="KW-0560">Oxidoreductase</keyword>
<dbReference type="SUPFAM" id="SSF56645">
    <property type="entry name" value="Acyl-CoA dehydrogenase NM domain-like"/>
    <property type="match status" value="1"/>
</dbReference>
<dbReference type="InterPro" id="IPR006091">
    <property type="entry name" value="Acyl-CoA_Oxase/DH_mid-dom"/>
</dbReference>
<dbReference type="InterPro" id="IPR037069">
    <property type="entry name" value="AcylCoA_DH/ox_N_sf"/>
</dbReference>
<dbReference type="InterPro" id="IPR046373">
    <property type="entry name" value="Acyl-CoA_Oxase/DH_mid-dom_sf"/>
</dbReference>
<comment type="caution">
    <text evidence="10">The sequence shown here is derived from an EMBL/GenBank/DDBJ whole genome shotgun (WGS) entry which is preliminary data.</text>
</comment>
<dbReference type="RefSeq" id="WP_035616613.1">
    <property type="nucleotide sequence ID" value="NZ_ARYK01000004.1"/>
</dbReference>
<dbReference type="InterPro" id="IPR013786">
    <property type="entry name" value="AcylCoA_DH/ox_N"/>
</dbReference>
<dbReference type="PANTHER" id="PTHR43884:SF12">
    <property type="entry name" value="ISOVALERYL-COA DEHYDROGENASE, MITOCHONDRIAL-RELATED"/>
    <property type="match status" value="1"/>
</dbReference>
<feature type="domain" description="Acyl-CoA oxidase/dehydrogenase middle" evidence="8">
    <location>
        <begin position="125"/>
        <end position="220"/>
    </location>
</feature>
<dbReference type="Gene3D" id="2.40.110.10">
    <property type="entry name" value="Butyryl-CoA Dehydrogenase, subunit A, domain 2"/>
    <property type="match status" value="1"/>
</dbReference>
<dbReference type="EMBL" id="ARYK01000004">
    <property type="protein sequence ID" value="KCZ92389.1"/>
    <property type="molecule type" value="Genomic_DNA"/>
</dbReference>
<evidence type="ECO:0000256" key="4">
    <source>
        <dbReference type="ARBA" id="ARBA00022827"/>
    </source>
</evidence>
<evidence type="ECO:0000256" key="5">
    <source>
        <dbReference type="ARBA" id="ARBA00023002"/>
    </source>
</evidence>
<evidence type="ECO:0000259" key="9">
    <source>
        <dbReference type="Pfam" id="PF02771"/>
    </source>
</evidence>
<evidence type="ECO:0000313" key="11">
    <source>
        <dbReference type="Proteomes" id="UP000025171"/>
    </source>
</evidence>
<gene>
    <name evidence="10" type="ORF">HJO_10149</name>
</gene>
<dbReference type="InterPro" id="IPR036250">
    <property type="entry name" value="AcylCo_DH-like_C"/>
</dbReference>
<dbReference type="OrthoDB" id="9775090at2"/>
<keyword evidence="11" id="KW-1185">Reference proteome</keyword>
<dbReference type="GO" id="GO:0003995">
    <property type="term" value="F:acyl-CoA dehydrogenase activity"/>
    <property type="evidence" value="ECO:0007669"/>
    <property type="project" value="TreeGrafter"/>
</dbReference>
<dbReference type="PATRIC" id="fig|1280950.3.peg.2030"/>
<evidence type="ECO:0000259" key="7">
    <source>
        <dbReference type="Pfam" id="PF00441"/>
    </source>
</evidence>
<evidence type="ECO:0000256" key="2">
    <source>
        <dbReference type="ARBA" id="ARBA00009347"/>
    </source>
</evidence>
<dbReference type="InterPro" id="IPR009075">
    <property type="entry name" value="AcylCo_DH/oxidase_C"/>
</dbReference>
<comment type="similarity">
    <text evidence="2 6">Belongs to the acyl-CoA dehydrogenase family.</text>
</comment>
<dbReference type="Pfam" id="PF02770">
    <property type="entry name" value="Acyl-CoA_dh_M"/>
    <property type="match status" value="1"/>
</dbReference>
<dbReference type="Proteomes" id="UP000025171">
    <property type="component" value="Unassembled WGS sequence"/>
</dbReference>
<keyword evidence="3 6" id="KW-0285">Flavoprotein</keyword>
<keyword evidence="4 6" id="KW-0274">FAD</keyword>
<protein>
    <submittedName>
        <fullName evidence="10">Acyl-CoA dehydrogenase</fullName>
    </submittedName>
</protein>
<proteinExistence type="inferred from homology"/>
<evidence type="ECO:0000259" key="8">
    <source>
        <dbReference type="Pfam" id="PF02770"/>
    </source>
</evidence>
<feature type="domain" description="Acyl-CoA dehydrogenase/oxidase N-terminal" evidence="9">
    <location>
        <begin position="12"/>
        <end position="121"/>
    </location>
</feature>
<dbReference type="FunFam" id="1.20.140.10:FF:000001">
    <property type="entry name" value="Acyl-CoA dehydrogenase"/>
    <property type="match status" value="1"/>
</dbReference>
<dbReference type="Pfam" id="PF02771">
    <property type="entry name" value="Acyl-CoA_dh_N"/>
    <property type="match status" value="1"/>
</dbReference>
<dbReference type="Gene3D" id="1.20.140.10">
    <property type="entry name" value="Butyryl-CoA Dehydrogenase, subunit A, domain 3"/>
    <property type="match status" value="1"/>
</dbReference>
<dbReference type="Gene3D" id="1.10.540.10">
    <property type="entry name" value="Acyl-CoA dehydrogenase/oxidase, N-terminal domain"/>
    <property type="match status" value="1"/>
</dbReference>
<dbReference type="GO" id="GO:0050660">
    <property type="term" value="F:flavin adenine dinucleotide binding"/>
    <property type="evidence" value="ECO:0007669"/>
    <property type="project" value="InterPro"/>
</dbReference>
<evidence type="ECO:0000256" key="3">
    <source>
        <dbReference type="ARBA" id="ARBA00022630"/>
    </source>
</evidence>
<evidence type="ECO:0000256" key="1">
    <source>
        <dbReference type="ARBA" id="ARBA00001974"/>
    </source>
</evidence>
<name>A0A059FP25_9PROT</name>
<evidence type="ECO:0000256" key="6">
    <source>
        <dbReference type="RuleBase" id="RU362125"/>
    </source>
</evidence>
<reference evidence="10 11" key="1">
    <citation type="journal article" date="2014" name="Antonie Van Leeuwenhoek">
        <title>Hyphomonas beringensis sp. nov. and Hyphomonas chukchiensis sp. nov., isolated from surface seawater of the Bering Sea and Chukchi Sea.</title>
        <authorList>
            <person name="Li C."/>
            <person name="Lai Q."/>
            <person name="Li G."/>
            <person name="Dong C."/>
            <person name="Wang J."/>
            <person name="Liao Y."/>
            <person name="Shao Z."/>
        </authorList>
    </citation>
    <scope>NUCLEOTIDE SEQUENCE [LARGE SCALE GENOMIC DNA]</scope>
    <source>
        <strain evidence="10 11">MHS-2</strain>
    </source>
</reference>
<comment type="cofactor">
    <cofactor evidence="1 6">
        <name>FAD</name>
        <dbReference type="ChEBI" id="CHEBI:57692"/>
    </cofactor>
</comment>
<dbReference type="STRING" id="1280950.HJO_10149"/>